<proteinExistence type="predicted"/>
<evidence type="ECO:0000313" key="1">
    <source>
        <dbReference type="EMBL" id="UYL65047.1"/>
    </source>
</evidence>
<organism evidence="1 2">
    <name type="scientific">Methanophagales virus PBV304</name>
    <dbReference type="NCBI Taxonomy" id="3071309"/>
    <lineage>
        <taxon>Viruses</taxon>
        <taxon>Varidnaviria</taxon>
        <taxon>Abadenavirae</taxon>
        <taxon>Produgelaviricota</taxon>
        <taxon>Belvinaviricetes</taxon>
        <taxon>Coyopavirales</taxon>
        <taxon>Chaacviridae</taxon>
        <taxon>Homochaacvirus</taxon>
        <taxon>Homochaacvirus pescaderoense</taxon>
    </lineage>
</organism>
<protein>
    <submittedName>
        <fullName evidence="1">Uncharacterized protein</fullName>
    </submittedName>
</protein>
<dbReference type="EMBL" id="OP548099">
    <property type="protein sequence ID" value="UYL65047.1"/>
    <property type="molecule type" value="Genomic_DNA"/>
</dbReference>
<dbReference type="Proteomes" id="UP001156239">
    <property type="component" value="Segment"/>
</dbReference>
<keyword evidence="2" id="KW-1185">Reference proteome</keyword>
<reference evidence="1 2" key="1">
    <citation type="submission" date="2022-09" db="EMBL/GenBank/DDBJ databases">
        <title>Evolutionary Diversification of Methanotrophic Ca. Methanophagales (ANME-1) and Their Expansive Virome.</title>
        <authorList>
            <person name="Laso-Perez R."/>
            <person name="Wu F."/>
            <person name="Cremiere A."/>
            <person name="Speth D.R."/>
            <person name="Magyar J.S."/>
            <person name="Krupovic M."/>
            <person name="Orphan V."/>
        </authorList>
    </citation>
    <scope>NUCLEOTIDE SEQUENCE [LARGE SCALE GENOMIC DNA]</scope>
    <source>
        <strain evidence="1">PBV304</strain>
    </source>
</reference>
<name>A0AA46TDS0_9VIRU</name>
<sequence>MEEEIVVINHTDKKLKAELSVTQTYRAKVVYEKDYRVFYEDDIVPKREIKIVITEAEEEEGGEE</sequence>
<evidence type="ECO:0000313" key="2">
    <source>
        <dbReference type="Proteomes" id="UP001156239"/>
    </source>
</evidence>
<gene>
    <name evidence="1" type="ORF">OBKJMPBA_00015</name>
</gene>
<accession>A0AA46TDS0</accession>